<dbReference type="InterPro" id="IPR036390">
    <property type="entry name" value="WH_DNA-bd_sf"/>
</dbReference>
<protein>
    <submittedName>
        <fullName evidence="6">GntR family transcriptional regulator</fullName>
    </submittedName>
</protein>
<feature type="region of interest" description="Disordered" evidence="4">
    <location>
        <begin position="1"/>
        <end position="20"/>
    </location>
</feature>
<dbReference type="GO" id="GO:0003677">
    <property type="term" value="F:DNA binding"/>
    <property type="evidence" value="ECO:0007669"/>
    <property type="project" value="UniProtKB-KW"/>
</dbReference>
<keyword evidence="3" id="KW-0804">Transcription</keyword>
<dbReference type="GO" id="GO:0003700">
    <property type="term" value="F:DNA-binding transcription factor activity"/>
    <property type="evidence" value="ECO:0007669"/>
    <property type="project" value="InterPro"/>
</dbReference>
<evidence type="ECO:0000256" key="2">
    <source>
        <dbReference type="ARBA" id="ARBA00023125"/>
    </source>
</evidence>
<dbReference type="SUPFAM" id="SSF46785">
    <property type="entry name" value="Winged helix' DNA-binding domain"/>
    <property type="match status" value="2"/>
</dbReference>
<dbReference type="InterPro" id="IPR011711">
    <property type="entry name" value="GntR_C"/>
</dbReference>
<keyword evidence="7" id="KW-1185">Reference proteome</keyword>
<dbReference type="AlphaFoldDB" id="A0AA41YWJ4"/>
<dbReference type="Pfam" id="PF00392">
    <property type="entry name" value="GntR"/>
    <property type="match status" value="1"/>
</dbReference>
<reference evidence="6" key="1">
    <citation type="submission" date="2022-05" db="EMBL/GenBank/DDBJ databases">
        <authorList>
            <person name="Pankratov T."/>
        </authorList>
    </citation>
    <scope>NUCLEOTIDE SEQUENCE</scope>
    <source>
        <strain evidence="6">BP6-180914</strain>
    </source>
</reference>
<evidence type="ECO:0000256" key="3">
    <source>
        <dbReference type="ARBA" id="ARBA00023163"/>
    </source>
</evidence>
<dbReference type="RefSeq" id="WP_282584661.1">
    <property type="nucleotide sequence ID" value="NZ_JAMOIM010000005.1"/>
</dbReference>
<keyword evidence="1" id="KW-0805">Transcription regulation</keyword>
<dbReference type="SMART" id="SM00895">
    <property type="entry name" value="FCD"/>
    <property type="match status" value="1"/>
</dbReference>
<evidence type="ECO:0000256" key="1">
    <source>
        <dbReference type="ARBA" id="ARBA00023015"/>
    </source>
</evidence>
<name>A0AA41YWJ4_9HYPH</name>
<dbReference type="EMBL" id="JAMOIM010000005">
    <property type="protein sequence ID" value="MCW6508293.1"/>
    <property type="molecule type" value="Genomic_DNA"/>
</dbReference>
<dbReference type="InterPro" id="IPR000524">
    <property type="entry name" value="Tscrpt_reg_HTH_GntR"/>
</dbReference>
<dbReference type="Pfam" id="PF07729">
    <property type="entry name" value="FCD"/>
    <property type="match status" value="1"/>
</dbReference>
<dbReference type="PANTHER" id="PTHR43537:SF5">
    <property type="entry name" value="UXU OPERON TRANSCRIPTIONAL REGULATOR"/>
    <property type="match status" value="1"/>
</dbReference>
<sequence>MHLPAPLASPESPVPQPVGPQQKLARRYALVERVLRANIARKHLPEGLVLLEAPLAAVLQTSRAPVQRALLRLEEDDLIHRFEGRGFLVGNAASRVPPLRTDVRDIGLVVSDEVDEALQTRNSGEWIVADLEQAVSACLVFGEFRMVEAEVASHYNVSRTVIRDVLGRLQERGLLRKTQSSRWIAGPLTAHALKDCYDLRSILEPPALLSAAPKVDRAALLHLHGQISGSPSAHADAAALFGGFLDLCVTTAPNTALGAMVRQNMSVLDAATRSLARLGLPQDDAALTELRMTVELLLNGSAAAAAEWWRDHLKAACRRSIAQLKIVAIIARPNSIPPYLVAV</sequence>
<evidence type="ECO:0000313" key="6">
    <source>
        <dbReference type="EMBL" id="MCW6508293.1"/>
    </source>
</evidence>
<comment type="caution">
    <text evidence="6">The sequence shown here is derived from an EMBL/GenBank/DDBJ whole genome shotgun (WGS) entry which is preliminary data.</text>
</comment>
<dbReference type="SMART" id="SM00345">
    <property type="entry name" value="HTH_GNTR"/>
    <property type="match status" value="2"/>
</dbReference>
<evidence type="ECO:0000256" key="4">
    <source>
        <dbReference type="SAM" id="MobiDB-lite"/>
    </source>
</evidence>
<gene>
    <name evidence="6" type="ORF">M8523_09690</name>
</gene>
<dbReference type="PANTHER" id="PTHR43537">
    <property type="entry name" value="TRANSCRIPTIONAL REGULATOR, GNTR FAMILY"/>
    <property type="match status" value="1"/>
</dbReference>
<dbReference type="Gene3D" id="1.10.10.10">
    <property type="entry name" value="Winged helix-like DNA-binding domain superfamily/Winged helix DNA-binding domain"/>
    <property type="match status" value="2"/>
</dbReference>
<organism evidence="6 7">
    <name type="scientific">Lichenifustis flavocetrariae</name>
    <dbReference type="NCBI Taxonomy" id="2949735"/>
    <lineage>
        <taxon>Bacteria</taxon>
        <taxon>Pseudomonadati</taxon>
        <taxon>Pseudomonadota</taxon>
        <taxon>Alphaproteobacteria</taxon>
        <taxon>Hyphomicrobiales</taxon>
        <taxon>Lichenihabitantaceae</taxon>
        <taxon>Lichenifustis</taxon>
    </lineage>
</organism>
<evidence type="ECO:0000313" key="7">
    <source>
        <dbReference type="Proteomes" id="UP001165667"/>
    </source>
</evidence>
<dbReference type="SUPFAM" id="SSF48008">
    <property type="entry name" value="GntR ligand-binding domain-like"/>
    <property type="match status" value="1"/>
</dbReference>
<dbReference type="PROSITE" id="PS50949">
    <property type="entry name" value="HTH_GNTR"/>
    <property type="match status" value="1"/>
</dbReference>
<dbReference type="InterPro" id="IPR008920">
    <property type="entry name" value="TF_FadR/GntR_C"/>
</dbReference>
<dbReference type="Proteomes" id="UP001165667">
    <property type="component" value="Unassembled WGS sequence"/>
</dbReference>
<dbReference type="InterPro" id="IPR036388">
    <property type="entry name" value="WH-like_DNA-bd_sf"/>
</dbReference>
<feature type="domain" description="HTH gntR-type" evidence="5">
    <location>
        <begin position="25"/>
        <end position="92"/>
    </location>
</feature>
<evidence type="ECO:0000259" key="5">
    <source>
        <dbReference type="PROSITE" id="PS50949"/>
    </source>
</evidence>
<proteinExistence type="predicted"/>
<dbReference type="Gene3D" id="1.20.120.530">
    <property type="entry name" value="GntR ligand-binding domain-like"/>
    <property type="match status" value="1"/>
</dbReference>
<accession>A0AA41YWJ4</accession>
<keyword evidence="2" id="KW-0238">DNA-binding</keyword>